<evidence type="ECO:0000313" key="1">
    <source>
        <dbReference type="EMBL" id="KAI7952094.1"/>
    </source>
</evidence>
<protein>
    <submittedName>
        <fullName evidence="1">Uncharacterized protein</fullName>
    </submittedName>
</protein>
<dbReference type="Proteomes" id="UP001060170">
    <property type="component" value="Chromosome 7"/>
</dbReference>
<proteinExistence type="predicted"/>
<dbReference type="EMBL" id="CM045871">
    <property type="protein sequence ID" value="KAI7952094.1"/>
    <property type="molecule type" value="Genomic_DNA"/>
</dbReference>
<reference evidence="1 2" key="3">
    <citation type="journal article" date="2022" name="Microbiol. Spectr.">
        <title>Folding features and dynamics of 3D genome architecture in plant fungal pathogens.</title>
        <authorList>
            <person name="Xia C."/>
        </authorList>
    </citation>
    <scope>NUCLEOTIDE SEQUENCE [LARGE SCALE GENOMIC DNA]</scope>
    <source>
        <strain evidence="1 2">93-210</strain>
    </source>
</reference>
<evidence type="ECO:0000313" key="2">
    <source>
        <dbReference type="Proteomes" id="UP001060170"/>
    </source>
</evidence>
<comment type="caution">
    <text evidence="1">The sequence shown here is derived from an EMBL/GenBank/DDBJ whole genome shotgun (WGS) entry which is preliminary data.</text>
</comment>
<keyword evidence="2" id="KW-1185">Reference proteome</keyword>
<sequence>MARQTAGTRGKKKQTIPESTTNEKEKEKEKETTTRPSQHESTLTSLTNSILTLFNKSQHSITSHRKLVNNLHSLFLSSAGIREQLDNEDGNDKTIKLIGEKNFTEACYTVLDNLVTTKKGVVEADRVVRFFGAFCAFATEHGNKNLGKAFAIFQIGREIIIAGHITDYDKKAKVWMITALNAATASGDHTWANEETDLSSQSSKPRRRPNFLDLDSEEEDEIESTTPPGSDKGKGKSADSSGCSTLIGSASGSGTVNRIGSAEGGEVHTQHMDSFSTKRGGQHDSTTSAMAFQGVVVRSPQENNEAFLIENFGRDIPNNVGKCEDACDSCGALHWRAERTVDNRNALSASYSSCCQKGKIEIPVDYNSDNYPDFLKRWMTGTDDVSAHFQRFIRSYNNALSFVSMGAQLDRSVQGHAGIFSFRVSGTLYHRIGSLLPDDTSPASFAQIYVVGGNDVEEAMLRQVQSRSDINHDMLLVIQNWLTDNNSYARWYRSVQQHLESNPTSQFYLRSLHDQRFDPRVYNRPRVEEVGMVIDRPEEDTIAPRDILLHRHSGALERITDEFPGYLPLRFPVFFPFGEQGWIMNWHRGAEDSRRFVTRCEWYAAMIFDHRGRFSPILHGKTLFQELLVDLYICVERNRLDYLRFHQREIKADLYRGLAESLRGDRDPEGRRIILPSSFIGSPRSMVQLFQDAMAIVRVFGRPSLFITITANPRWPEILSELEPNQVTSDRPDLVTRVFQLKLKSILGDLTEQHCLGLVVAFVYTIEFQKRGLPHAHLMLIMDPAHVPRTVAAVDSLICAELPDPILEPTLFGIVTGCMLHGPCDESKPCWRNGSCKDRFPRAFNPVTSFVENAYPNYRRRLDGRQFIKNGHTFTNQHVVPHNKFLTLKYNCHINVEISVGIGAVKYLFKYITKGMDRSAMNLRDQDETRRFVNGRYVGPSEAAHRLFQFAMSERYPSVTRLSLHLDDQQTVFYVNEEGLRRQFESGRANRTNLTEYFELNRANAVGLGMPARKLLYQDIPRFFWFTKDKRWRRRQRESDAVGRIYYASINEGERYFLRLLLLNCRGAISFVDLRTVDDHVHPTYRAAAEALGLLISDRHYERSISEASSWMLGDGLRNMFCIILVHCGPANPQRLLNMFINDLSDDCQAQILRLFPNLEPSVENVHALGLFHINECLKKHNKSFADVGLYDPDQHLWATFALELIPERVSVEQSQINYTNNYDTLTPTQSSIVDHITHLDLDNVDYNLFIDGPGGCGKTYVFNTLIHYFNSQEIPVATVASSGVASLMLIDGTTAHARFRIPLHTDSTTVCTWERRSQLVRFLRTIRVIIWDEISMQHRYTVETVDRSFRDLRDNDQPFGGILVIFGGDFRQTLPVVRGGTIYDQGSVCMINSPIWNTIRSMKLTENLRLRSDPSQGEDNRNRLFSEWLLNLGDGLLQREVAEMVQLPFGEVVVDPQEVVVAGSCIRFVYLNLRMHTLNLNSSDLGDYFNSRIILTPLNINVKSINERCLAQLPGTGFTSRSVDTMENDDADAIPEEVLHTLLIPNFPDHTIQIKRNMPVILLRSLNLAHGLSNGTRLLVTDINSCALKCRIISGSRIGDIISLCKVRIIHHADEQFGVTFYRLQFPVAAAFAMTVNKSQGQSLSMVSVFLPQPVFAHGQLYVALSRVTCVDKLFIGLVGQSDGLPSTENVAHLDILRRSNQSAEIL</sequence>
<name>A0ACC0EH60_9BASI</name>
<accession>A0ACC0EH60</accession>
<organism evidence="1 2">
    <name type="scientific">Puccinia striiformis f. sp. tritici</name>
    <dbReference type="NCBI Taxonomy" id="168172"/>
    <lineage>
        <taxon>Eukaryota</taxon>
        <taxon>Fungi</taxon>
        <taxon>Dikarya</taxon>
        <taxon>Basidiomycota</taxon>
        <taxon>Pucciniomycotina</taxon>
        <taxon>Pucciniomycetes</taxon>
        <taxon>Pucciniales</taxon>
        <taxon>Pucciniaceae</taxon>
        <taxon>Puccinia</taxon>
    </lineage>
</organism>
<reference evidence="2" key="1">
    <citation type="journal article" date="2018" name="BMC Genomics">
        <title>Genomic insights into host adaptation between the wheat stripe rust pathogen (Puccinia striiformis f. sp. tritici) and the barley stripe rust pathogen (Puccinia striiformis f. sp. hordei).</title>
        <authorList>
            <person name="Xia C."/>
            <person name="Wang M."/>
            <person name="Yin C."/>
            <person name="Cornejo O.E."/>
            <person name="Hulbert S.H."/>
            <person name="Chen X."/>
        </authorList>
    </citation>
    <scope>NUCLEOTIDE SEQUENCE [LARGE SCALE GENOMIC DNA]</scope>
    <source>
        <strain evidence="2">93-210</strain>
    </source>
</reference>
<gene>
    <name evidence="1" type="ORF">MJO28_007778</name>
</gene>
<reference evidence="2" key="2">
    <citation type="journal article" date="2018" name="Mol. Plant Microbe Interact.">
        <title>Genome sequence resources for the wheat stripe rust pathogen (Puccinia striiformis f. sp. tritici) and the barley stripe rust pathogen (Puccinia striiformis f. sp. hordei).</title>
        <authorList>
            <person name="Xia C."/>
            <person name="Wang M."/>
            <person name="Yin C."/>
            <person name="Cornejo O.E."/>
            <person name="Hulbert S.H."/>
            <person name="Chen X."/>
        </authorList>
    </citation>
    <scope>NUCLEOTIDE SEQUENCE [LARGE SCALE GENOMIC DNA]</scope>
    <source>
        <strain evidence="2">93-210</strain>
    </source>
</reference>